<dbReference type="PANTHER" id="PTHR11264">
    <property type="entry name" value="URACIL-DNA GLYCOSYLASE"/>
    <property type="match status" value="1"/>
</dbReference>
<dbReference type="SMART" id="SM00987">
    <property type="entry name" value="UreE_C"/>
    <property type="match status" value="1"/>
</dbReference>
<dbReference type="InterPro" id="IPR018085">
    <property type="entry name" value="Ura-DNA_Glyclase_AS"/>
</dbReference>
<feature type="region of interest" description="Disordered" evidence="7">
    <location>
        <begin position="1"/>
        <end position="70"/>
    </location>
</feature>
<sequence>MGSPPVKRALSPGADEFDEFDTSADDLIRAVEESEGVKKKRLSSPPKATRPSAPVASGTEPPVYNHPYAGTKEDPLLLERTTMGKAWFDRLEPAMRQDSFARLKAFLDAEKKAGKTIYPPAHLIHSWSRTTPLEKIKVVIVGQDPYHQPGQACGHSFSVPMGKAVPASLQNIYKELKAEFPDFHPPSHGCLDGWARQGVLLLNACLTVNAGAAGSHHNRGWEPFTREILKTVLRAATGKGSGPLASMFANQSQESAESGPSKGVVFLAWGLPAAKTLAEAGR</sequence>
<feature type="compositionally biased region" description="Acidic residues" evidence="7">
    <location>
        <begin position="15"/>
        <end position="24"/>
    </location>
</feature>
<dbReference type="Pfam" id="PF03167">
    <property type="entry name" value="UDG"/>
    <property type="match status" value="1"/>
</dbReference>
<dbReference type="InterPro" id="IPR005122">
    <property type="entry name" value="Uracil-DNA_glycosylase-like"/>
</dbReference>
<dbReference type="CDD" id="cd10027">
    <property type="entry name" value="UDG-F1-like"/>
    <property type="match status" value="1"/>
</dbReference>
<evidence type="ECO:0000256" key="7">
    <source>
        <dbReference type="SAM" id="MobiDB-lite"/>
    </source>
</evidence>
<dbReference type="SMART" id="SM00986">
    <property type="entry name" value="UDG"/>
    <property type="match status" value="1"/>
</dbReference>
<dbReference type="SUPFAM" id="SSF52141">
    <property type="entry name" value="Uracil-DNA glycosylase-like"/>
    <property type="match status" value="1"/>
</dbReference>
<evidence type="ECO:0000256" key="1">
    <source>
        <dbReference type="ARBA" id="ARBA00008184"/>
    </source>
</evidence>
<comment type="similarity">
    <text evidence="1 6">Belongs to the uracil-DNA glycosylase (UDG) superfamily. UNG family.</text>
</comment>
<proteinExistence type="inferred from homology"/>
<evidence type="ECO:0000256" key="5">
    <source>
        <dbReference type="PROSITE-ProRule" id="PRU10072"/>
    </source>
</evidence>
<evidence type="ECO:0000313" key="10">
    <source>
        <dbReference type="Proteomes" id="UP001213623"/>
    </source>
</evidence>
<feature type="compositionally biased region" description="Basic and acidic residues" evidence="7">
    <location>
        <begin position="26"/>
        <end position="37"/>
    </location>
</feature>
<dbReference type="PROSITE" id="PS00130">
    <property type="entry name" value="U_DNA_GLYCOSYLASE"/>
    <property type="match status" value="1"/>
</dbReference>
<keyword evidence="9" id="KW-0326">Glycosidase</keyword>
<keyword evidence="4 6" id="KW-0234">DNA repair</keyword>
<organism evidence="9 10">
    <name type="scientific">Malassezia nana</name>
    <dbReference type="NCBI Taxonomy" id="180528"/>
    <lineage>
        <taxon>Eukaryota</taxon>
        <taxon>Fungi</taxon>
        <taxon>Dikarya</taxon>
        <taxon>Basidiomycota</taxon>
        <taxon>Ustilaginomycotina</taxon>
        <taxon>Malasseziomycetes</taxon>
        <taxon>Malasseziales</taxon>
        <taxon>Malasseziaceae</taxon>
        <taxon>Malassezia</taxon>
    </lineage>
</organism>
<dbReference type="EMBL" id="CP119892">
    <property type="protein sequence ID" value="WFD25546.1"/>
    <property type="molecule type" value="Genomic_DNA"/>
</dbReference>
<dbReference type="GO" id="GO:0097510">
    <property type="term" value="P:base-excision repair, AP site formation via deaminated base removal"/>
    <property type="evidence" value="ECO:0007669"/>
    <property type="project" value="TreeGrafter"/>
</dbReference>
<accession>A0AAF0EMP2</accession>
<evidence type="ECO:0000256" key="2">
    <source>
        <dbReference type="ARBA" id="ARBA00022763"/>
    </source>
</evidence>
<dbReference type="Gene3D" id="3.40.470.10">
    <property type="entry name" value="Uracil-DNA glycosylase-like domain"/>
    <property type="match status" value="1"/>
</dbReference>
<dbReference type="GO" id="GO:0004844">
    <property type="term" value="F:uracil DNA N-glycosylase activity"/>
    <property type="evidence" value="ECO:0007669"/>
    <property type="project" value="UniProtKB-UniRule"/>
</dbReference>
<feature type="active site" description="Proton acceptor" evidence="5">
    <location>
        <position position="144"/>
    </location>
</feature>
<reference evidence="9" key="1">
    <citation type="submission" date="2023-03" db="EMBL/GenBank/DDBJ databases">
        <title>Mating type loci evolution in Malassezia.</title>
        <authorList>
            <person name="Coelho M.A."/>
        </authorList>
    </citation>
    <scope>NUCLEOTIDE SEQUENCE</scope>
    <source>
        <strain evidence="9">CBS 9557</strain>
    </source>
</reference>
<protein>
    <recommendedName>
        <fullName evidence="6">Uracil-DNA glycosylase</fullName>
        <ecNumber evidence="6">3.2.2.27</ecNumber>
    </recommendedName>
</protein>
<name>A0AAF0EMP2_9BASI</name>
<dbReference type="AlphaFoldDB" id="A0AAF0EMP2"/>
<feature type="domain" description="Uracil-DNA glycosylase-like" evidence="8">
    <location>
        <begin position="129"/>
        <end position="270"/>
    </location>
</feature>
<evidence type="ECO:0000259" key="8">
    <source>
        <dbReference type="SMART" id="SM00986"/>
    </source>
</evidence>
<evidence type="ECO:0000313" key="9">
    <source>
        <dbReference type="EMBL" id="WFD25546.1"/>
    </source>
</evidence>
<comment type="catalytic activity">
    <reaction evidence="6">
        <text>Hydrolyzes single-stranded DNA or mismatched double-stranded DNA and polynucleotides, releasing free uracil.</text>
        <dbReference type="EC" id="3.2.2.27"/>
    </reaction>
</comment>
<dbReference type="EC" id="3.2.2.27" evidence="6"/>
<evidence type="ECO:0000256" key="6">
    <source>
        <dbReference type="RuleBase" id="RU003780"/>
    </source>
</evidence>
<keyword evidence="10" id="KW-1185">Reference proteome</keyword>
<dbReference type="InterPro" id="IPR036895">
    <property type="entry name" value="Uracil-DNA_glycosylase-like_sf"/>
</dbReference>
<dbReference type="NCBIfam" id="TIGR00628">
    <property type="entry name" value="ung"/>
    <property type="match status" value="1"/>
</dbReference>
<dbReference type="GO" id="GO:0005634">
    <property type="term" value="C:nucleus"/>
    <property type="evidence" value="ECO:0007669"/>
    <property type="project" value="TreeGrafter"/>
</dbReference>
<comment type="function">
    <text evidence="6">Excises uracil residues from the DNA which can arise as a result of misincorporation of dUMP residues by DNA polymerase or due to deamination of cytosine.</text>
</comment>
<dbReference type="NCBIfam" id="NF003592">
    <property type="entry name" value="PRK05254.1-5"/>
    <property type="match status" value="1"/>
</dbReference>
<keyword evidence="2 6" id="KW-0227">DNA damage</keyword>
<evidence type="ECO:0000256" key="4">
    <source>
        <dbReference type="ARBA" id="ARBA00023204"/>
    </source>
</evidence>
<gene>
    <name evidence="9" type="primary">UNG1</name>
    <name evidence="9" type="ORF">MNAN1_000506</name>
</gene>
<dbReference type="InterPro" id="IPR002043">
    <property type="entry name" value="UDG_fam1"/>
</dbReference>
<dbReference type="PANTHER" id="PTHR11264:SF0">
    <property type="entry name" value="URACIL-DNA GLYCOSYLASE"/>
    <property type="match status" value="1"/>
</dbReference>
<dbReference type="GO" id="GO:0005739">
    <property type="term" value="C:mitochondrion"/>
    <property type="evidence" value="ECO:0007669"/>
    <property type="project" value="TreeGrafter"/>
</dbReference>
<keyword evidence="3 6" id="KW-0378">Hydrolase</keyword>
<evidence type="ECO:0000256" key="3">
    <source>
        <dbReference type="ARBA" id="ARBA00022801"/>
    </source>
</evidence>
<dbReference type="Proteomes" id="UP001213623">
    <property type="component" value="Chromosome 1"/>
</dbReference>